<dbReference type="PROSITE" id="PS00652">
    <property type="entry name" value="TNFR_NGFR_1"/>
    <property type="match status" value="1"/>
</dbReference>
<evidence type="ECO:0000256" key="4">
    <source>
        <dbReference type="ARBA" id="ARBA00022692"/>
    </source>
</evidence>
<dbReference type="STRING" id="1676925.ENSPKIP00000016747"/>
<evidence type="ECO:0000313" key="17">
    <source>
        <dbReference type="Proteomes" id="UP000261540"/>
    </source>
</evidence>
<dbReference type="GO" id="GO:2000406">
    <property type="term" value="P:positive regulation of T cell migration"/>
    <property type="evidence" value="ECO:0007669"/>
    <property type="project" value="TreeGrafter"/>
</dbReference>
<keyword evidence="17" id="KW-1185">Reference proteome</keyword>
<evidence type="ECO:0000256" key="12">
    <source>
        <dbReference type="PROSITE-ProRule" id="PRU00206"/>
    </source>
</evidence>
<feature type="signal peptide" evidence="14">
    <location>
        <begin position="1"/>
        <end position="25"/>
    </location>
</feature>
<feature type="transmembrane region" description="Helical" evidence="13">
    <location>
        <begin position="194"/>
        <end position="216"/>
    </location>
</feature>
<dbReference type="RefSeq" id="XP_023660183.1">
    <property type="nucleotide sequence ID" value="XM_023804415.2"/>
</dbReference>
<evidence type="ECO:0000256" key="7">
    <source>
        <dbReference type="ARBA" id="ARBA00022989"/>
    </source>
</evidence>
<reference evidence="16" key="2">
    <citation type="submission" date="2025-09" db="UniProtKB">
        <authorList>
            <consortium name="Ensembl"/>
        </authorList>
    </citation>
    <scope>IDENTIFICATION</scope>
</reference>
<evidence type="ECO:0000256" key="1">
    <source>
        <dbReference type="ARBA" id="ARBA00004479"/>
    </source>
</evidence>
<keyword evidence="4 13" id="KW-0812">Transmembrane</keyword>
<dbReference type="FunFam" id="2.10.50.10:FF:000009">
    <property type="entry name" value="Tumor necrosis factor receptor superfamily member 14"/>
    <property type="match status" value="1"/>
</dbReference>
<evidence type="ECO:0000256" key="2">
    <source>
        <dbReference type="ARBA" id="ARBA00022553"/>
    </source>
</evidence>
<dbReference type="Ensembl" id="ENSPKIT00000041245.1">
    <property type="protein sequence ID" value="ENSPKIP00000016747.1"/>
    <property type="gene ID" value="ENSPKIG00000002939.1"/>
</dbReference>
<feature type="repeat" description="TNFR-Cys" evidence="12">
    <location>
        <begin position="61"/>
        <end position="103"/>
    </location>
</feature>
<dbReference type="SUPFAM" id="SSF57586">
    <property type="entry name" value="TNF receptor-like"/>
    <property type="match status" value="2"/>
</dbReference>
<keyword evidence="2" id="KW-0597">Phosphoprotein</keyword>
<dbReference type="GO" id="GO:0050830">
    <property type="term" value="P:defense response to Gram-positive bacterium"/>
    <property type="evidence" value="ECO:0007669"/>
    <property type="project" value="TreeGrafter"/>
</dbReference>
<dbReference type="PANTHER" id="PTHR46838">
    <property type="entry name" value="TUMOR NECROSIS FACTOR RECEPTOR SUPERFAMILY MEMBER 14"/>
    <property type="match status" value="1"/>
</dbReference>
<evidence type="ECO:0000259" key="15">
    <source>
        <dbReference type="PROSITE" id="PS50050"/>
    </source>
</evidence>
<evidence type="ECO:0000256" key="14">
    <source>
        <dbReference type="SAM" id="SignalP"/>
    </source>
</evidence>
<dbReference type="GO" id="GO:0046642">
    <property type="term" value="P:negative regulation of alpha-beta T cell proliferation"/>
    <property type="evidence" value="ECO:0007669"/>
    <property type="project" value="TreeGrafter"/>
</dbReference>
<dbReference type="Gene3D" id="2.10.50.10">
    <property type="entry name" value="Tumor Necrosis Factor Receptor, subunit A, domain 2"/>
    <property type="match status" value="3"/>
</dbReference>
<accession>A0A3B3RDP6</accession>
<keyword evidence="3" id="KW-0945">Host-virus interaction</keyword>
<dbReference type="FunFam" id="2.10.50.10:FF:000007">
    <property type="entry name" value="TNF receptor superfamily member 14"/>
    <property type="match status" value="1"/>
</dbReference>
<keyword evidence="9 12" id="KW-1015">Disulfide bond</keyword>
<keyword evidence="6" id="KW-0677">Repeat</keyword>
<dbReference type="KEGG" id="pki:111840030"/>
<dbReference type="SMART" id="SM00208">
    <property type="entry name" value="TNFR"/>
    <property type="match status" value="4"/>
</dbReference>
<evidence type="ECO:0000256" key="6">
    <source>
        <dbReference type="ARBA" id="ARBA00022737"/>
    </source>
</evidence>
<evidence type="ECO:0000313" key="16">
    <source>
        <dbReference type="Ensembl" id="ENSPKIP00000016747.1"/>
    </source>
</evidence>
<dbReference type="GO" id="GO:0009897">
    <property type="term" value="C:external side of plasma membrane"/>
    <property type="evidence" value="ECO:0007669"/>
    <property type="project" value="TreeGrafter"/>
</dbReference>
<dbReference type="GeneTree" id="ENSGT00950000183126"/>
<reference evidence="16" key="1">
    <citation type="submission" date="2025-08" db="UniProtKB">
        <authorList>
            <consortium name="Ensembl"/>
        </authorList>
    </citation>
    <scope>IDENTIFICATION</scope>
</reference>
<dbReference type="Pfam" id="PF00020">
    <property type="entry name" value="TNFR_c6"/>
    <property type="match status" value="1"/>
</dbReference>
<evidence type="ECO:0000256" key="5">
    <source>
        <dbReference type="ARBA" id="ARBA00022729"/>
    </source>
</evidence>
<name>A0A3B3RDP6_9TELE</name>
<evidence type="ECO:0000256" key="13">
    <source>
        <dbReference type="SAM" id="Phobius"/>
    </source>
</evidence>
<feature type="disulfide bond" evidence="12">
    <location>
        <begin position="62"/>
        <end position="77"/>
    </location>
</feature>
<dbReference type="RefSeq" id="XP_023660184.1">
    <property type="nucleotide sequence ID" value="XM_023804416.2"/>
</dbReference>
<dbReference type="GO" id="GO:0050829">
    <property type="term" value="P:defense response to Gram-negative bacterium"/>
    <property type="evidence" value="ECO:0007669"/>
    <property type="project" value="TreeGrafter"/>
</dbReference>
<comment type="caution">
    <text evidence="12">Lacks conserved residue(s) required for the propagation of feature annotation.</text>
</comment>
<evidence type="ECO:0000256" key="10">
    <source>
        <dbReference type="ARBA" id="ARBA00023170"/>
    </source>
</evidence>
<dbReference type="PANTHER" id="PTHR46838:SF1">
    <property type="entry name" value="TUMOR NECROSIS FACTOR RECEPTOR SUPERFAMILY MEMBER 14"/>
    <property type="match status" value="1"/>
</dbReference>
<comment type="subcellular location">
    <subcellularLocation>
        <location evidence="1">Membrane</location>
        <topology evidence="1">Single-pass type I membrane protein</topology>
    </subcellularLocation>
</comment>
<protein>
    <submittedName>
        <fullName evidence="16">Tumor necrosis factor receptor superfamily member 14-like</fullName>
    </submittedName>
</protein>
<dbReference type="CDD" id="cd13405">
    <property type="entry name" value="TNFRSF14_teleost"/>
    <property type="match status" value="1"/>
</dbReference>
<feature type="domain" description="TNFR-Cys" evidence="15">
    <location>
        <begin position="61"/>
        <end position="103"/>
    </location>
</feature>
<keyword evidence="10" id="KW-0675">Receptor</keyword>
<keyword evidence="8 13" id="KW-0472">Membrane</keyword>
<dbReference type="GeneID" id="111840030"/>
<dbReference type="GO" id="GO:0002720">
    <property type="term" value="P:positive regulation of cytokine production involved in immune response"/>
    <property type="evidence" value="ECO:0007669"/>
    <property type="project" value="TreeGrafter"/>
</dbReference>
<dbReference type="Proteomes" id="UP000261540">
    <property type="component" value="Unplaced"/>
</dbReference>
<evidence type="ECO:0000256" key="3">
    <source>
        <dbReference type="ARBA" id="ARBA00022581"/>
    </source>
</evidence>
<keyword evidence="11" id="KW-0325">Glycoprotein</keyword>
<dbReference type="OrthoDB" id="10031141at2759"/>
<keyword evidence="7 13" id="KW-1133">Transmembrane helix</keyword>
<dbReference type="InterPro" id="IPR001368">
    <property type="entry name" value="TNFR/NGFR_Cys_rich_reg"/>
</dbReference>
<evidence type="ECO:0000256" key="8">
    <source>
        <dbReference type="ARBA" id="ARBA00023136"/>
    </source>
</evidence>
<sequence length="255" mass="27550">MLNFKGFIPAVTVILMVLNWNLCYSCNQAEYEIGGECCPVCPQGSRVYKHCTGQSSTSCVPCVGLTYTDEPNGLTKCKPCTVCDQGLGLKTVRACTSSSDTVCGVLEGHYCINPYKGGCRAANKHTACKPGQFIQQPGTEYIDTVCEDCSDYSYSDGSFTSCKPHTDCESRGLVTVKAGDQAADSKCGEKSNTALTVIIIIIAIATSAAVIAAVTYRRRRRRKKITCTWIQPRIVVPKSPEVEDDDVTKTHRGAA</sequence>
<evidence type="ECO:0000256" key="11">
    <source>
        <dbReference type="ARBA" id="ARBA00023180"/>
    </source>
</evidence>
<dbReference type="AlphaFoldDB" id="A0A3B3RDP6"/>
<evidence type="ECO:0000256" key="9">
    <source>
        <dbReference type="ARBA" id="ARBA00023157"/>
    </source>
</evidence>
<feature type="chain" id="PRO_5017412895" evidence="14">
    <location>
        <begin position="26"/>
        <end position="255"/>
    </location>
</feature>
<proteinExistence type="predicted"/>
<keyword evidence="5 14" id="KW-0732">Signal</keyword>
<organism evidence="16 17">
    <name type="scientific">Paramormyrops kingsleyae</name>
    <dbReference type="NCBI Taxonomy" id="1676925"/>
    <lineage>
        <taxon>Eukaryota</taxon>
        <taxon>Metazoa</taxon>
        <taxon>Chordata</taxon>
        <taxon>Craniata</taxon>
        <taxon>Vertebrata</taxon>
        <taxon>Euteleostomi</taxon>
        <taxon>Actinopterygii</taxon>
        <taxon>Neopterygii</taxon>
        <taxon>Teleostei</taxon>
        <taxon>Osteoglossocephala</taxon>
        <taxon>Osteoglossomorpha</taxon>
        <taxon>Osteoglossiformes</taxon>
        <taxon>Mormyridae</taxon>
        <taxon>Paramormyrops</taxon>
    </lineage>
</organism>
<dbReference type="PROSITE" id="PS50050">
    <property type="entry name" value="TNFR_NGFR_2"/>
    <property type="match status" value="1"/>
</dbReference>